<dbReference type="AlphaFoldDB" id="A0A4Y7U7Y9"/>
<keyword evidence="1" id="KW-1133">Transmembrane helix</keyword>
<protein>
    <submittedName>
        <fullName evidence="3">Uncharacterized protein</fullName>
    </submittedName>
</protein>
<organism evidence="3 5">
    <name type="scientific">Flavobacterium circumlabens</name>
    <dbReference type="NCBI Taxonomy" id="2133765"/>
    <lineage>
        <taxon>Bacteria</taxon>
        <taxon>Pseudomonadati</taxon>
        <taxon>Bacteroidota</taxon>
        <taxon>Flavobacteriia</taxon>
        <taxon>Flavobacteriales</taxon>
        <taxon>Flavobacteriaceae</taxon>
        <taxon>Flavobacterium</taxon>
    </lineage>
</organism>
<dbReference type="RefSeq" id="WP_132037319.1">
    <property type="nucleotide sequence ID" value="NZ_QWDN01000008.1"/>
</dbReference>
<reference evidence="2 4" key="1">
    <citation type="journal article" date="2015" name="Stand. Genomic Sci.">
        <title>Genomic Encyclopedia of Bacterial and Archaeal Type Strains, Phase III: the genomes of soil and plant-associated and newly described type strains.</title>
        <authorList>
            <person name="Whitman W.B."/>
            <person name="Woyke T."/>
            <person name="Klenk H.P."/>
            <person name="Zhou Y."/>
            <person name="Lilburn T.G."/>
            <person name="Beck B.J."/>
            <person name="De Vos P."/>
            <person name="Vandamme P."/>
            <person name="Eisen J.A."/>
            <person name="Garrity G."/>
            <person name="Hugenholtz P."/>
            <person name="Kyrpides N.C."/>
        </authorList>
    </citation>
    <scope>NUCLEOTIDE SEQUENCE [LARGE SCALE GENOMIC DNA]</scope>
    <source>
        <strain evidence="2 4">P5626</strain>
    </source>
</reference>
<dbReference type="EMBL" id="SLWA01000008">
    <property type="protein sequence ID" value="TCN53862.1"/>
    <property type="molecule type" value="Genomic_DNA"/>
</dbReference>
<evidence type="ECO:0000313" key="2">
    <source>
        <dbReference type="EMBL" id="TCN53862.1"/>
    </source>
</evidence>
<keyword evidence="4" id="KW-1185">Reference proteome</keyword>
<evidence type="ECO:0000256" key="1">
    <source>
        <dbReference type="SAM" id="Phobius"/>
    </source>
</evidence>
<reference evidence="2" key="3">
    <citation type="submission" date="2019-03" db="EMBL/GenBank/DDBJ databases">
        <authorList>
            <person name="Whitman W."/>
            <person name="Huntemann M."/>
            <person name="Clum A."/>
            <person name="Pillay M."/>
            <person name="Palaniappan K."/>
            <person name="Varghese N."/>
            <person name="Mikhailova N."/>
            <person name="Stamatis D."/>
            <person name="Reddy T."/>
            <person name="Daum C."/>
            <person name="Shapiro N."/>
            <person name="Ivanova N."/>
            <person name="Kyrpides N."/>
            <person name="Woyke T."/>
        </authorList>
    </citation>
    <scope>NUCLEOTIDE SEQUENCE</scope>
    <source>
        <strain evidence="2">P5626</strain>
    </source>
</reference>
<evidence type="ECO:0000313" key="5">
    <source>
        <dbReference type="Proteomes" id="UP000298340"/>
    </source>
</evidence>
<keyword evidence="1" id="KW-0812">Transmembrane</keyword>
<dbReference type="OrthoDB" id="1364040at2"/>
<keyword evidence="1" id="KW-0472">Membrane</keyword>
<name>A0A4Y7U7Y9_9FLAO</name>
<accession>A0A4Y7U7Y9</accession>
<sequence>MVKKKINIILIVVVLGLWGSVFYKTINRFFTSKELAVNNSAGSATVKFNQINKDTFALENVSRDPFLNKQVQEVVARPQRQYVPNPNHSGAVVKKATAAPTMKHLIVWPAISYHGYIKDSRGEMVILKIDSKMFRLRKNDLVDGLMIKKISSDSLEVDFNKEKKIIKRFKI</sequence>
<evidence type="ECO:0000313" key="3">
    <source>
        <dbReference type="EMBL" id="TEB42545.1"/>
    </source>
</evidence>
<dbReference type="Proteomes" id="UP000298340">
    <property type="component" value="Unassembled WGS sequence"/>
</dbReference>
<reference evidence="3 5" key="2">
    <citation type="journal article" date="2018" name="Syst. Appl. Microbiol.">
        <title>Flavobacterium circumlabens sp. nov. and Flavobacterium cupreum sp. nov., two psychrotrophic species isolated from Antarctic environmental samples.</title>
        <authorList>
            <person name="Kralova S."/>
            <person name="Busse H.J."/>
            <person name="Svec P."/>
            <person name="Maslanova I."/>
            <person name="Stankova E."/>
            <person name="Bartak M."/>
            <person name="Sedlacek I."/>
        </authorList>
    </citation>
    <scope>NUCLEOTIDE SEQUENCE [LARGE SCALE GENOMIC DNA]</scope>
    <source>
        <strain evidence="3 5">CCM 8828</strain>
    </source>
</reference>
<dbReference type="EMBL" id="QWDN01000008">
    <property type="protein sequence ID" value="TEB42545.1"/>
    <property type="molecule type" value="Genomic_DNA"/>
</dbReference>
<dbReference type="Proteomes" id="UP000295270">
    <property type="component" value="Unassembled WGS sequence"/>
</dbReference>
<evidence type="ECO:0000313" key="4">
    <source>
        <dbReference type="Proteomes" id="UP000295270"/>
    </source>
</evidence>
<comment type="caution">
    <text evidence="3">The sequence shown here is derived from an EMBL/GenBank/DDBJ whole genome shotgun (WGS) entry which is preliminary data.</text>
</comment>
<feature type="transmembrane region" description="Helical" evidence="1">
    <location>
        <begin position="6"/>
        <end position="23"/>
    </location>
</feature>
<proteinExistence type="predicted"/>
<gene>
    <name evidence="3" type="ORF">D0809_19485</name>
    <name evidence="2" type="ORF">EV142_108167</name>
</gene>